<evidence type="ECO:0000259" key="12">
    <source>
        <dbReference type="PROSITE" id="PS50808"/>
    </source>
</evidence>
<dbReference type="GO" id="GO:0008270">
    <property type="term" value="F:zinc ion binding"/>
    <property type="evidence" value="ECO:0007669"/>
    <property type="project" value="UniProtKB-KW"/>
</dbReference>
<dbReference type="InterPro" id="IPR025525">
    <property type="entry name" value="hAT-like_transposase_RNase-H"/>
</dbReference>
<dbReference type="Pfam" id="PF05699">
    <property type="entry name" value="Dimer_Tnp_hAT"/>
    <property type="match status" value="1"/>
</dbReference>
<evidence type="ECO:0000313" key="15">
    <source>
        <dbReference type="Proteomes" id="UP000324748"/>
    </source>
</evidence>
<dbReference type="Pfam" id="PF14372">
    <property type="entry name" value="hAT-like_RNase-H"/>
    <property type="match status" value="1"/>
</dbReference>
<dbReference type="EMBL" id="VSWC01000067">
    <property type="protein sequence ID" value="KAA1096171.1"/>
    <property type="molecule type" value="Genomic_DNA"/>
</dbReference>
<evidence type="ECO:0000313" key="14">
    <source>
        <dbReference type="EMBL" id="KAA1104923.1"/>
    </source>
</evidence>
<evidence type="ECO:0000256" key="3">
    <source>
        <dbReference type="ARBA" id="ARBA00022723"/>
    </source>
</evidence>
<evidence type="ECO:0000256" key="9">
    <source>
        <dbReference type="ARBA" id="ARBA00023242"/>
    </source>
</evidence>
<dbReference type="PROSITE" id="PS50808">
    <property type="entry name" value="ZF_BED"/>
    <property type="match status" value="1"/>
</dbReference>
<sequence>MEPNNEKSIGVQLTWPIKQSSRVPTPATPQAEDQKIEQGSSKKRKTSDIWNHFTKIKDGATTKAICLNCSATLSAQSNAGTNHLWRHYHRCKSEPRQSVLVPRNSQSLPELIRPPKFNQEAMQECLVEMIVAHQYPFSMVEHRSFREFISALQPKFKMIDQATLQTECMNLYKKRKAVISKQFDDHPSKIALTLEHWSSLDTSSFLKISAHYINPQWKLISRTIAFRLLPPPVDANVIVECITDVLEDWKLLNKCGSITAESSNSNDLAVNKICEMLKERQLLKSTDDYFHVRCAAGAMKEIVQEAFKTTQEAISKLRRIVHLVTATEASKASLQEVAGNCGLPSNKLPSRDILSRWDSTYSMISDALNFQLAFEYLQATQPEYLDCPTALEWLQLKTLKEALEVFHESVSSLSKTDLPSANRSYLNMKKIERHLSKPEHYENNHSINIICPMANAFQKYWARLREFSEIASVLDPRLKLQYLQFSLVKQHGVLVAGEKLTISKNRLYTIFQTYLPNDPAVESVGDSQPVEKTARETKVDDEIDEFQKYLEGTTMIQTPYGSRTAELDLYLQEPVFQGSAQDRDAFDVLGWWKVNELRFPTLVLLARDILMVPMSSISPEYTFKTSDKVLNEFHSGLDPECLDALMCAGDWLSADYPPPKEE</sequence>
<keyword evidence="9" id="KW-0539">Nucleus</keyword>
<dbReference type="Proteomes" id="UP000325313">
    <property type="component" value="Unassembled WGS sequence"/>
</dbReference>
<evidence type="ECO:0000313" key="16">
    <source>
        <dbReference type="Proteomes" id="UP000325313"/>
    </source>
</evidence>
<dbReference type="GO" id="GO:0003677">
    <property type="term" value="F:DNA binding"/>
    <property type="evidence" value="ECO:0007669"/>
    <property type="project" value="UniProtKB-KW"/>
</dbReference>
<dbReference type="GO" id="GO:0005634">
    <property type="term" value="C:nucleus"/>
    <property type="evidence" value="ECO:0007669"/>
    <property type="project" value="UniProtKB-SubCell"/>
</dbReference>
<keyword evidence="5" id="KW-0862">Zinc</keyword>
<dbReference type="AlphaFoldDB" id="A0A5B0P3Z9"/>
<evidence type="ECO:0000256" key="8">
    <source>
        <dbReference type="ARBA" id="ARBA00023163"/>
    </source>
</evidence>
<evidence type="ECO:0000256" key="10">
    <source>
        <dbReference type="PROSITE-ProRule" id="PRU00027"/>
    </source>
</evidence>
<organism evidence="13 15">
    <name type="scientific">Puccinia graminis f. sp. tritici</name>
    <dbReference type="NCBI Taxonomy" id="56615"/>
    <lineage>
        <taxon>Eukaryota</taxon>
        <taxon>Fungi</taxon>
        <taxon>Dikarya</taxon>
        <taxon>Basidiomycota</taxon>
        <taxon>Pucciniomycotina</taxon>
        <taxon>Pucciniomycetes</taxon>
        <taxon>Pucciniales</taxon>
        <taxon>Pucciniaceae</taxon>
        <taxon>Puccinia</taxon>
    </lineage>
</organism>
<evidence type="ECO:0000256" key="11">
    <source>
        <dbReference type="SAM" id="MobiDB-lite"/>
    </source>
</evidence>
<keyword evidence="6" id="KW-0805">Transcription regulation</keyword>
<reference evidence="15 16" key="1">
    <citation type="submission" date="2019-05" db="EMBL/GenBank/DDBJ databases">
        <title>Emergence of the Ug99 lineage of the wheat stem rust pathogen through somatic hybridization.</title>
        <authorList>
            <person name="Li F."/>
            <person name="Upadhyaya N.M."/>
            <person name="Sperschneider J."/>
            <person name="Matny O."/>
            <person name="Nguyen-Phuc H."/>
            <person name="Mago R."/>
            <person name="Raley C."/>
            <person name="Miller M.E."/>
            <person name="Silverstein K.A.T."/>
            <person name="Henningsen E."/>
            <person name="Hirsch C.D."/>
            <person name="Visser B."/>
            <person name="Pretorius Z.A."/>
            <person name="Steffenson B.J."/>
            <person name="Schwessinger B."/>
            <person name="Dodds P.N."/>
            <person name="Figueroa M."/>
        </authorList>
    </citation>
    <scope>NUCLEOTIDE SEQUENCE [LARGE SCALE GENOMIC DNA]</scope>
    <source>
        <strain evidence="13">21-0</strain>
        <strain evidence="14 16">Ug99</strain>
    </source>
</reference>
<keyword evidence="3" id="KW-0479">Metal-binding</keyword>
<gene>
    <name evidence="13" type="ORF">PGT21_050031</name>
    <name evidence="14" type="ORF">PGTUg99_050084</name>
</gene>
<keyword evidence="8" id="KW-0804">Transcription</keyword>
<feature type="region of interest" description="Disordered" evidence="11">
    <location>
        <begin position="1"/>
        <end position="45"/>
    </location>
</feature>
<proteinExistence type="predicted"/>
<evidence type="ECO:0000256" key="7">
    <source>
        <dbReference type="ARBA" id="ARBA00023125"/>
    </source>
</evidence>
<protein>
    <recommendedName>
        <fullName evidence="12">BED-type domain-containing protein</fullName>
    </recommendedName>
</protein>
<dbReference type="PANTHER" id="PTHR46481">
    <property type="entry name" value="ZINC FINGER BED DOMAIN-CONTAINING PROTEIN 4"/>
    <property type="match status" value="1"/>
</dbReference>
<dbReference type="InterPro" id="IPR036236">
    <property type="entry name" value="Znf_C2H2_sf"/>
</dbReference>
<dbReference type="GO" id="GO:0009791">
    <property type="term" value="P:post-embryonic development"/>
    <property type="evidence" value="ECO:0007669"/>
    <property type="project" value="UniProtKB-ARBA"/>
</dbReference>
<evidence type="ECO:0000256" key="6">
    <source>
        <dbReference type="ARBA" id="ARBA00023015"/>
    </source>
</evidence>
<comment type="subunit">
    <text evidence="2">Homodimer.</text>
</comment>
<dbReference type="Proteomes" id="UP000324748">
    <property type="component" value="Unassembled WGS sequence"/>
</dbReference>
<dbReference type="InterPro" id="IPR003656">
    <property type="entry name" value="Znf_BED"/>
</dbReference>
<evidence type="ECO:0000256" key="4">
    <source>
        <dbReference type="ARBA" id="ARBA00022771"/>
    </source>
</evidence>
<dbReference type="InterPro" id="IPR052035">
    <property type="entry name" value="ZnF_BED_domain_contain"/>
</dbReference>
<feature type="domain" description="BED-type" evidence="12">
    <location>
        <begin position="44"/>
        <end position="98"/>
    </location>
</feature>
<dbReference type="SUPFAM" id="SSF57667">
    <property type="entry name" value="beta-beta-alpha zinc fingers"/>
    <property type="match status" value="1"/>
</dbReference>
<keyword evidence="4 10" id="KW-0863">Zinc-finger</keyword>
<keyword evidence="15" id="KW-1185">Reference proteome</keyword>
<comment type="caution">
    <text evidence="13">The sequence shown here is derived from an EMBL/GenBank/DDBJ whole genome shotgun (WGS) entry which is preliminary data.</text>
</comment>
<evidence type="ECO:0000256" key="2">
    <source>
        <dbReference type="ARBA" id="ARBA00011738"/>
    </source>
</evidence>
<evidence type="ECO:0000256" key="1">
    <source>
        <dbReference type="ARBA" id="ARBA00004123"/>
    </source>
</evidence>
<accession>A0A5B0P3Z9</accession>
<dbReference type="InterPro" id="IPR012337">
    <property type="entry name" value="RNaseH-like_sf"/>
</dbReference>
<dbReference type="InterPro" id="IPR008906">
    <property type="entry name" value="HATC_C_dom"/>
</dbReference>
<dbReference type="SMART" id="SM00614">
    <property type="entry name" value="ZnF_BED"/>
    <property type="match status" value="1"/>
</dbReference>
<evidence type="ECO:0000256" key="5">
    <source>
        <dbReference type="ARBA" id="ARBA00022833"/>
    </source>
</evidence>
<dbReference type="EMBL" id="VDEP01000315">
    <property type="protein sequence ID" value="KAA1104923.1"/>
    <property type="molecule type" value="Genomic_DNA"/>
</dbReference>
<dbReference type="SUPFAM" id="SSF140996">
    <property type="entry name" value="Hermes dimerisation domain"/>
    <property type="match status" value="1"/>
</dbReference>
<keyword evidence="7" id="KW-0238">DNA-binding</keyword>
<comment type="subcellular location">
    <subcellularLocation>
        <location evidence="1">Nucleus</location>
    </subcellularLocation>
</comment>
<name>A0A5B0P3Z9_PUCGR</name>
<dbReference type="PANTHER" id="PTHR46481:SF10">
    <property type="entry name" value="ZINC FINGER BED DOMAIN-CONTAINING PROTEIN 39"/>
    <property type="match status" value="1"/>
</dbReference>
<evidence type="ECO:0000313" key="13">
    <source>
        <dbReference type="EMBL" id="KAA1096171.1"/>
    </source>
</evidence>
<dbReference type="OrthoDB" id="308440at2759"/>
<dbReference type="SUPFAM" id="SSF53098">
    <property type="entry name" value="Ribonuclease H-like"/>
    <property type="match status" value="1"/>
</dbReference>
<dbReference type="GO" id="GO:0046983">
    <property type="term" value="F:protein dimerization activity"/>
    <property type="evidence" value="ECO:0007669"/>
    <property type="project" value="InterPro"/>
</dbReference>